<dbReference type="Proteomes" id="UP001164250">
    <property type="component" value="Chromosome 6"/>
</dbReference>
<name>A0ACC1B6R8_9ROSI</name>
<sequence length="152" mass="16272">MERRSTSLIIYGFALITVLYFIPGCLAARQLLDFPPQYNPVGEDHEHDDQSKSGVHGSVSDHAGSATGDTPPGGGVNGPPSPTSYQMNNNRVTNGRSCQVVQTVDAYGNKKTVTSGNGCNNNGNYVGGQQNGEAYYYAPPPPEYNGYQLLLQ</sequence>
<proteinExistence type="predicted"/>
<comment type="caution">
    <text evidence="1">The sequence shown here is derived from an EMBL/GenBank/DDBJ whole genome shotgun (WGS) entry which is preliminary data.</text>
</comment>
<keyword evidence="2" id="KW-1185">Reference proteome</keyword>
<accession>A0ACC1B6R8</accession>
<evidence type="ECO:0000313" key="1">
    <source>
        <dbReference type="EMBL" id="KAJ0094523.1"/>
    </source>
</evidence>
<reference evidence="2" key="1">
    <citation type="journal article" date="2023" name="G3 (Bethesda)">
        <title>Genome assembly and association tests identify interacting loci associated with vigor, precocity, and sex in interspecific pistachio rootstocks.</title>
        <authorList>
            <person name="Palmer W."/>
            <person name="Jacygrad E."/>
            <person name="Sagayaradj S."/>
            <person name="Cavanaugh K."/>
            <person name="Han R."/>
            <person name="Bertier L."/>
            <person name="Beede B."/>
            <person name="Kafkas S."/>
            <person name="Golino D."/>
            <person name="Preece J."/>
            <person name="Michelmore R."/>
        </authorList>
    </citation>
    <scope>NUCLEOTIDE SEQUENCE [LARGE SCALE GENOMIC DNA]</scope>
</reference>
<gene>
    <name evidence="1" type="ORF">Patl1_16546</name>
</gene>
<organism evidence="1 2">
    <name type="scientific">Pistacia atlantica</name>
    <dbReference type="NCBI Taxonomy" id="434234"/>
    <lineage>
        <taxon>Eukaryota</taxon>
        <taxon>Viridiplantae</taxon>
        <taxon>Streptophyta</taxon>
        <taxon>Embryophyta</taxon>
        <taxon>Tracheophyta</taxon>
        <taxon>Spermatophyta</taxon>
        <taxon>Magnoliopsida</taxon>
        <taxon>eudicotyledons</taxon>
        <taxon>Gunneridae</taxon>
        <taxon>Pentapetalae</taxon>
        <taxon>rosids</taxon>
        <taxon>malvids</taxon>
        <taxon>Sapindales</taxon>
        <taxon>Anacardiaceae</taxon>
        <taxon>Pistacia</taxon>
    </lineage>
</organism>
<evidence type="ECO:0000313" key="2">
    <source>
        <dbReference type="Proteomes" id="UP001164250"/>
    </source>
</evidence>
<protein>
    <submittedName>
        <fullName evidence="1">Uncharacterized protein</fullName>
    </submittedName>
</protein>
<dbReference type="EMBL" id="CM047902">
    <property type="protein sequence ID" value="KAJ0094523.1"/>
    <property type="molecule type" value="Genomic_DNA"/>
</dbReference>